<evidence type="ECO:0000256" key="9">
    <source>
        <dbReference type="ARBA" id="ARBA00023237"/>
    </source>
</evidence>
<keyword evidence="12" id="KW-1185">Reference proteome</keyword>
<name>A0ABU0GED9_9HYPH</name>
<reference evidence="11 12" key="1">
    <citation type="submission" date="2023-07" db="EMBL/GenBank/DDBJ databases">
        <title>Genomic Encyclopedia of Type Strains, Phase IV (KMG-IV): sequencing the most valuable type-strain genomes for metagenomic binning, comparative biology and taxonomic classification.</title>
        <authorList>
            <person name="Goeker M."/>
        </authorList>
    </citation>
    <scope>NUCLEOTIDE SEQUENCE [LARGE SCALE GENOMIC DNA]</scope>
    <source>
        <strain evidence="11 12">DSM 1111</strain>
    </source>
</reference>
<accession>A0ABU0GED9</accession>
<dbReference type="Proteomes" id="UP001238496">
    <property type="component" value="Unassembled WGS sequence"/>
</dbReference>
<organism evidence="11 12">
    <name type="scientific">Peteryoungia aggregata LMG 23059</name>
    <dbReference type="NCBI Taxonomy" id="1368425"/>
    <lineage>
        <taxon>Bacteria</taxon>
        <taxon>Pseudomonadati</taxon>
        <taxon>Pseudomonadota</taxon>
        <taxon>Alphaproteobacteria</taxon>
        <taxon>Hyphomicrobiales</taxon>
        <taxon>Rhizobiaceae</taxon>
        <taxon>Peteryoungia</taxon>
    </lineage>
</organism>
<evidence type="ECO:0000256" key="3">
    <source>
        <dbReference type="ARBA" id="ARBA00022452"/>
    </source>
</evidence>
<comment type="domain">
    <text evidence="10">Consists of 16-stranded beta-barrel sheets, with large surface-exposed loops, that form a transmembrane pore at the center of each barrel. The pore is partially ocluded by a peptide loop that folds into the pore lumen.</text>
</comment>
<sequence length="302" mass="32108">PEPMEYVRVCDAFGTGYFYIPGTETCLKISGEVRATLGFNSADSDDGDDWDSAIRARVNFDAKNDSEIGTIGSFIRIQGDDSEGDAFVQQAYITAGGFKAGKAATFWDDLGTNGESDRFADVTVYNTISYTYASDAFTAGLGVDDTSEISDTNDVAIEAFASATFGVATVAVYGLYETELENGAVYGVLSADLGPGKLELAGMYTTYDAGQNSTFIDSLPGSGADIEWSVVAAYTFKATDKLSIAPSVTFLEDLSGNGAWGAGIYGEYALAQGLKASATVDYLDEDNQDELWSGFVRLTRSF</sequence>
<dbReference type="EMBL" id="JAUSUW010000016">
    <property type="protein sequence ID" value="MDQ0423081.1"/>
    <property type="molecule type" value="Genomic_DNA"/>
</dbReference>
<evidence type="ECO:0000256" key="2">
    <source>
        <dbReference type="ARBA" id="ARBA00022448"/>
    </source>
</evidence>
<dbReference type="SUPFAM" id="SSF56935">
    <property type="entry name" value="Porins"/>
    <property type="match status" value="1"/>
</dbReference>
<evidence type="ECO:0000256" key="6">
    <source>
        <dbReference type="ARBA" id="ARBA00023065"/>
    </source>
</evidence>
<evidence type="ECO:0000313" key="11">
    <source>
        <dbReference type="EMBL" id="MDQ0423081.1"/>
    </source>
</evidence>
<keyword evidence="7 10" id="KW-0626">Porin</keyword>
<proteinExistence type="inferred from homology"/>
<comment type="similarity">
    <text evidence="1 10">Belongs to the alphaproteobacteria porin family.</text>
</comment>
<comment type="caution">
    <text evidence="11">The sequence shown here is derived from an EMBL/GenBank/DDBJ whole genome shotgun (WGS) entry which is preliminary data.</text>
</comment>
<evidence type="ECO:0000256" key="8">
    <source>
        <dbReference type="ARBA" id="ARBA00023136"/>
    </source>
</evidence>
<keyword evidence="6 10" id="KW-0406">Ion transport</keyword>
<protein>
    <recommendedName>
        <fullName evidence="10">Porin</fullName>
    </recommendedName>
</protein>
<evidence type="ECO:0000256" key="7">
    <source>
        <dbReference type="ARBA" id="ARBA00023114"/>
    </source>
</evidence>
<gene>
    <name evidence="11" type="ORF">J2045_004133</name>
</gene>
<keyword evidence="2 10" id="KW-0813">Transport</keyword>
<evidence type="ECO:0000313" key="12">
    <source>
        <dbReference type="Proteomes" id="UP001238496"/>
    </source>
</evidence>
<keyword evidence="8 10" id="KW-0472">Membrane</keyword>
<comment type="function">
    <text evidence="10">Forms passive diffusion pores that allow small molecular weight hydrophilic materials across the outer membrane.</text>
</comment>
<dbReference type="RefSeq" id="WP_307376476.1">
    <property type="nucleotide sequence ID" value="NZ_JAUSUW010000016.1"/>
</dbReference>
<dbReference type="InterPro" id="IPR003684">
    <property type="entry name" value="Porin_alphabac"/>
</dbReference>
<keyword evidence="5" id="KW-0732">Signal</keyword>
<evidence type="ECO:0000256" key="10">
    <source>
        <dbReference type="RuleBase" id="RU364005"/>
    </source>
</evidence>
<feature type="non-terminal residue" evidence="11">
    <location>
        <position position="1"/>
    </location>
</feature>
<evidence type="ECO:0000256" key="5">
    <source>
        <dbReference type="ARBA" id="ARBA00022729"/>
    </source>
</evidence>
<keyword evidence="4 10" id="KW-0812">Transmembrane</keyword>
<evidence type="ECO:0000256" key="4">
    <source>
        <dbReference type="ARBA" id="ARBA00022692"/>
    </source>
</evidence>
<evidence type="ECO:0000256" key="1">
    <source>
        <dbReference type="ARBA" id="ARBA00009521"/>
    </source>
</evidence>
<keyword evidence="3 10" id="KW-1134">Transmembrane beta strand</keyword>
<keyword evidence="9 10" id="KW-0998">Cell outer membrane</keyword>
<dbReference type="Pfam" id="PF02530">
    <property type="entry name" value="Porin_2"/>
    <property type="match status" value="1"/>
</dbReference>
<comment type="subcellular location">
    <subcellularLocation>
        <location evidence="10">Cell outer membrane</location>
        <topology evidence="10">Multi-pass membrane protein</topology>
    </subcellularLocation>
</comment>